<keyword evidence="2" id="KW-0645">Protease</keyword>
<name>A0A7N0UTJ4_KALFE</name>
<dbReference type="GO" id="GO:0005829">
    <property type="term" value="C:cytosol"/>
    <property type="evidence" value="ECO:0007669"/>
    <property type="project" value="TreeGrafter"/>
</dbReference>
<evidence type="ECO:0000256" key="3">
    <source>
        <dbReference type="SAM" id="MobiDB-lite"/>
    </source>
</evidence>
<dbReference type="AlphaFoldDB" id="A0A7N0UTJ4"/>
<dbReference type="Gene3D" id="3.90.70.10">
    <property type="entry name" value="Cysteine proteinases"/>
    <property type="match status" value="1"/>
</dbReference>
<dbReference type="PROSITE" id="PS00973">
    <property type="entry name" value="USP_2"/>
    <property type="match status" value="1"/>
</dbReference>
<dbReference type="Proteomes" id="UP000594263">
    <property type="component" value="Unplaced"/>
</dbReference>
<dbReference type="EC" id="3.4.19.12" evidence="2"/>
<sequence length="875" mass="96455">METQTLVNGDSNRQSQNAIGSLFERKIEFHLARKPFSGVVNFDSKFQLETLNPAAPNANLGKGTMPTTQSPANKTEGMNLGRLGFDPEFSFGITLRRIGAGLENLGNTCFLNSVLQCLTYTEPLVAYLQSGRHQSSCQIAGFCALCAIQKHVSRALHATGRSLAPKDLVSNLRCISRTFRNARQEDAHEYMVHLLESMHRCCLPKGVPSESPSAYEKSLVHKIFGGRLQSQVQCMQCSYCSNKYDPFLDLSLEIARADTLQKALGHFTAKEQLDGGAKQYQCQQCKQKVRAVKQLTVHEAPYVLTVHLKRFCAHDPRQKIDKKVVFSPKLDLKPFVSGSHEGSLMYTLYGVLVHAGWSTRSGHYYCFVRTSTGMWHSLDDNRVVQVNERTVLDQKAYMLFYVRDRRNVTPKKPANVTLNEKMGSLANGNNMLLSLTKSFEGLRQNGSLETQVEENSVSAMKDVNHAINTKKEIKEGVSFMDSTTATNTSELNIIQPELAVVGLQNGSKIVNDPAVVESLPPSGSCNNIEASHGTGKIMSFDGNHPNTDVTLSASISLSCDMPQFTETVQPVISEKPPLTVGNGSLLGDGVSSGSSRETPSLEAGTNTSTEQPMNLPISRKMNNEIEVLECHSMIKHKKRLAKPFVIAMRLSINVMSGSTGRLCKKKLKQSGQTVLKNRSYDTEKILENTESTSHTVSHALPFRKRKVQSPSKEKLLVPAEEETHSKSTLLKKTIIGCDTEAQSSDVVLAANIPVNSGLINGLRGDDAKHCAHSVVEKVSSLQSGLKRALEEPIVACWDGTLSSNKDVLPMICESTSIGYVPDEWDEEYDRGKRKKVKLPKDSFDGTNPFQDFATIKATSKKSRDQSSSGNRPYRI</sequence>
<dbReference type="GO" id="GO:0016579">
    <property type="term" value="P:protein deubiquitination"/>
    <property type="evidence" value="ECO:0007669"/>
    <property type="project" value="InterPro"/>
</dbReference>
<dbReference type="GO" id="GO:0005634">
    <property type="term" value="C:nucleus"/>
    <property type="evidence" value="ECO:0007669"/>
    <property type="project" value="TreeGrafter"/>
</dbReference>
<dbReference type="InterPro" id="IPR001394">
    <property type="entry name" value="Peptidase_C19_UCH"/>
</dbReference>
<proteinExistence type="inferred from homology"/>
<dbReference type="Gramene" id="Kaladp0084s0068.1.v1.1">
    <property type="protein sequence ID" value="Kaladp0084s0068.1.v1.1"/>
    <property type="gene ID" value="Kaladp0084s0068.v1.1"/>
</dbReference>
<evidence type="ECO:0000313" key="6">
    <source>
        <dbReference type="Proteomes" id="UP000594263"/>
    </source>
</evidence>
<dbReference type="InterPro" id="IPR038765">
    <property type="entry name" value="Papain-like_cys_pep_sf"/>
</dbReference>
<keyword evidence="2" id="KW-0788">Thiol protease</keyword>
<dbReference type="InterPro" id="IPR028889">
    <property type="entry name" value="USP"/>
</dbReference>
<comment type="function">
    <text evidence="2">Recognizes and hydrolyzes the peptide bond at the C-terminal Gly of ubiquitin. Involved in the processing of poly-ubiquitin precursors as well as that of ubiquitinated proteins.</text>
</comment>
<dbReference type="PROSITE" id="PS00972">
    <property type="entry name" value="USP_1"/>
    <property type="match status" value="1"/>
</dbReference>
<dbReference type="PANTHER" id="PTHR24006:SF663">
    <property type="entry name" value="UBIQUITIN CARBOXYL-TERMINAL HYDROLASE 23"/>
    <property type="match status" value="1"/>
</dbReference>
<reference evidence="5" key="1">
    <citation type="submission" date="2021-01" db="UniProtKB">
        <authorList>
            <consortium name="EnsemblPlants"/>
        </authorList>
    </citation>
    <scope>IDENTIFICATION</scope>
</reference>
<comment type="catalytic activity">
    <reaction evidence="2">
        <text>Thiol-dependent hydrolysis of ester, thioester, amide, peptide and isopeptide bonds formed by the C-terminal Gly of ubiquitin (a 76-residue protein attached to proteins as an intracellular targeting signal).</text>
        <dbReference type="EC" id="3.4.19.12"/>
    </reaction>
</comment>
<evidence type="ECO:0000256" key="1">
    <source>
        <dbReference type="ARBA" id="ARBA00009085"/>
    </source>
</evidence>
<dbReference type="InterPro" id="IPR050164">
    <property type="entry name" value="Peptidase_C19"/>
</dbReference>
<protein>
    <recommendedName>
        <fullName evidence="2">Ubiquitin carboxyl-terminal hydrolase</fullName>
        <ecNumber evidence="2">3.4.19.12</ecNumber>
    </recommendedName>
</protein>
<dbReference type="PROSITE" id="PS50235">
    <property type="entry name" value="USP_3"/>
    <property type="match status" value="1"/>
</dbReference>
<keyword evidence="2" id="KW-0833">Ubl conjugation pathway</keyword>
<dbReference type="Pfam" id="PF00443">
    <property type="entry name" value="UCH"/>
    <property type="match status" value="1"/>
</dbReference>
<feature type="region of interest" description="Disordered" evidence="3">
    <location>
        <begin position="575"/>
        <end position="614"/>
    </location>
</feature>
<feature type="compositionally biased region" description="Polar residues" evidence="3">
    <location>
        <begin position="603"/>
        <end position="612"/>
    </location>
</feature>
<accession>A0A7N0UTJ4</accession>
<evidence type="ECO:0000259" key="4">
    <source>
        <dbReference type="PROSITE" id="PS50235"/>
    </source>
</evidence>
<organism evidence="5 6">
    <name type="scientific">Kalanchoe fedtschenkoi</name>
    <name type="common">Lavender scallops</name>
    <name type="synonym">South American air plant</name>
    <dbReference type="NCBI Taxonomy" id="63787"/>
    <lineage>
        <taxon>Eukaryota</taxon>
        <taxon>Viridiplantae</taxon>
        <taxon>Streptophyta</taxon>
        <taxon>Embryophyta</taxon>
        <taxon>Tracheophyta</taxon>
        <taxon>Spermatophyta</taxon>
        <taxon>Magnoliopsida</taxon>
        <taxon>eudicotyledons</taxon>
        <taxon>Gunneridae</taxon>
        <taxon>Pentapetalae</taxon>
        <taxon>Saxifragales</taxon>
        <taxon>Crassulaceae</taxon>
        <taxon>Kalanchoe</taxon>
    </lineage>
</organism>
<dbReference type="GO" id="GO:0004843">
    <property type="term" value="F:cysteine-type deubiquitinase activity"/>
    <property type="evidence" value="ECO:0007669"/>
    <property type="project" value="UniProtKB-UniRule"/>
</dbReference>
<keyword evidence="2" id="KW-0378">Hydrolase</keyword>
<dbReference type="EnsemblPlants" id="Kaladp0084s0068.1.v1.1">
    <property type="protein sequence ID" value="Kaladp0084s0068.1.v1.1"/>
    <property type="gene ID" value="Kaladp0084s0068.v1.1"/>
</dbReference>
<keyword evidence="6" id="KW-1185">Reference proteome</keyword>
<feature type="domain" description="USP" evidence="4">
    <location>
        <begin position="100"/>
        <end position="404"/>
    </location>
</feature>
<feature type="region of interest" description="Disordered" evidence="3">
    <location>
        <begin position="835"/>
        <end position="875"/>
    </location>
</feature>
<dbReference type="InterPro" id="IPR018200">
    <property type="entry name" value="USP_CS"/>
</dbReference>
<dbReference type="GO" id="GO:0006508">
    <property type="term" value="P:proteolysis"/>
    <property type="evidence" value="ECO:0007669"/>
    <property type="project" value="UniProtKB-KW"/>
</dbReference>
<feature type="compositionally biased region" description="Low complexity" evidence="3">
    <location>
        <begin position="580"/>
        <end position="595"/>
    </location>
</feature>
<feature type="compositionally biased region" description="Polar residues" evidence="3">
    <location>
        <begin position="865"/>
        <end position="875"/>
    </location>
</feature>
<comment type="similarity">
    <text evidence="1 2">Belongs to the peptidase C19 family.</text>
</comment>
<dbReference type="PANTHER" id="PTHR24006">
    <property type="entry name" value="UBIQUITIN CARBOXYL-TERMINAL HYDROLASE"/>
    <property type="match status" value="1"/>
</dbReference>
<dbReference type="CDD" id="cd02661">
    <property type="entry name" value="Peptidase_C19E"/>
    <property type="match status" value="1"/>
</dbReference>
<dbReference type="FunFam" id="3.90.70.10:FF:000078">
    <property type="entry name" value="Ubiquitin carboxyl-terminal hydrolase 23"/>
    <property type="match status" value="1"/>
</dbReference>
<dbReference type="SUPFAM" id="SSF54001">
    <property type="entry name" value="Cysteine proteinases"/>
    <property type="match status" value="1"/>
</dbReference>
<evidence type="ECO:0000256" key="2">
    <source>
        <dbReference type="RuleBase" id="RU366025"/>
    </source>
</evidence>
<evidence type="ECO:0000313" key="5">
    <source>
        <dbReference type="EnsemblPlants" id="Kaladp0084s0068.1.v1.1"/>
    </source>
</evidence>